<dbReference type="InterPro" id="IPR025381">
    <property type="entry name" value="DUF4296"/>
</dbReference>
<gene>
    <name evidence="3" type="ORF">H8744_14830</name>
</gene>
<dbReference type="PROSITE" id="PS51257">
    <property type="entry name" value="PROKAR_LIPOPROTEIN"/>
    <property type="match status" value="1"/>
</dbReference>
<evidence type="ECO:0000313" key="3">
    <source>
        <dbReference type="EMBL" id="MBC8594487.1"/>
    </source>
</evidence>
<sequence>MRKEFRFRLYMICLLTVIVAGCKVKKPDGVLPESTMENLLYDYHIAKAMGENLPYSENYKKVLYTDAVFNKYGTTEAVFDSSMVWYTRNTEILSKIYERVNSKLKDQQNAINHLIAIRDKKPMTSAPGDSINVWAWRHMIRLAGLPMSNKFTFTLPSDSNFKERDTLVWEVNFNFPGQQADSVISALMAMQIKFENDSIIGETKEIIEAGTQSIRLQSDSLGAIKEINGFIYYPRGKSQRTLLADRISLMRYHSNDSLRLLNDSLQNDTLKADSGNVIEEKQKSDSAKTEIQEPQRLSPEEMNRRRTKQTREVKPEQLEVEQHIQKEKRELQQEKRMNQRQHVQSTSRN</sequence>
<protein>
    <submittedName>
        <fullName evidence="3">DUF4296 domain-containing protein</fullName>
    </submittedName>
</protein>
<dbReference type="RefSeq" id="WP_262435578.1">
    <property type="nucleotide sequence ID" value="NZ_JACRTF010000001.1"/>
</dbReference>
<feature type="compositionally biased region" description="Polar residues" evidence="1">
    <location>
        <begin position="340"/>
        <end position="349"/>
    </location>
</feature>
<proteinExistence type="predicted"/>
<feature type="domain" description="DUF4296" evidence="2">
    <location>
        <begin position="27"/>
        <end position="109"/>
    </location>
</feature>
<dbReference type="Proteomes" id="UP000651085">
    <property type="component" value="Unassembled WGS sequence"/>
</dbReference>
<feature type="compositionally biased region" description="Basic and acidic residues" evidence="1">
    <location>
        <begin position="278"/>
        <end position="337"/>
    </location>
</feature>
<evidence type="ECO:0000259" key="2">
    <source>
        <dbReference type="Pfam" id="PF14129"/>
    </source>
</evidence>
<name>A0A926F9E1_9BACT</name>
<dbReference type="Pfam" id="PF14129">
    <property type="entry name" value="DUF4296"/>
    <property type="match status" value="1"/>
</dbReference>
<dbReference type="AlphaFoldDB" id="A0A926F9E1"/>
<organism evidence="3 4">
    <name type="scientific">Jilunia laotingensis</name>
    <dbReference type="NCBI Taxonomy" id="2763675"/>
    <lineage>
        <taxon>Bacteria</taxon>
        <taxon>Pseudomonadati</taxon>
        <taxon>Bacteroidota</taxon>
        <taxon>Bacteroidia</taxon>
        <taxon>Bacteroidales</taxon>
        <taxon>Bacteroidaceae</taxon>
        <taxon>Jilunia</taxon>
    </lineage>
</organism>
<comment type="caution">
    <text evidence="3">The sequence shown here is derived from an EMBL/GenBank/DDBJ whole genome shotgun (WGS) entry which is preliminary data.</text>
</comment>
<feature type="region of interest" description="Disordered" evidence="1">
    <location>
        <begin position="273"/>
        <end position="349"/>
    </location>
</feature>
<evidence type="ECO:0000256" key="1">
    <source>
        <dbReference type="SAM" id="MobiDB-lite"/>
    </source>
</evidence>
<dbReference type="EMBL" id="JACRTF010000001">
    <property type="protein sequence ID" value="MBC8594487.1"/>
    <property type="molecule type" value="Genomic_DNA"/>
</dbReference>
<reference evidence="3" key="1">
    <citation type="submission" date="2020-08" db="EMBL/GenBank/DDBJ databases">
        <title>Genome public.</title>
        <authorList>
            <person name="Liu C."/>
            <person name="Sun Q."/>
        </authorList>
    </citation>
    <scope>NUCLEOTIDE SEQUENCE</scope>
    <source>
        <strain evidence="3">N12</strain>
    </source>
</reference>
<evidence type="ECO:0000313" key="4">
    <source>
        <dbReference type="Proteomes" id="UP000651085"/>
    </source>
</evidence>
<accession>A0A926F9E1</accession>
<keyword evidence="4" id="KW-1185">Reference proteome</keyword>